<dbReference type="Proteomes" id="UP000176682">
    <property type="component" value="Unassembled WGS sequence"/>
</dbReference>
<sequence length="91" mass="10092">MKPVPRISTSLFSFHDDPYYLAVLVTPIRIGTLEIRYARATAPTRFAALFRIADLIQQATETCYHVDADDGCVRVTTRGIGPPIELVLGLD</sequence>
<comment type="caution">
    <text evidence="1">The sequence shown here is derived from an EMBL/GenBank/DDBJ whole genome shotgun (WGS) entry which is preliminary data.</text>
</comment>
<gene>
    <name evidence="1" type="ORF">A2368_04140</name>
</gene>
<reference evidence="1 2" key="1">
    <citation type="journal article" date="2016" name="Nat. Commun.">
        <title>Thousands of microbial genomes shed light on interconnected biogeochemical processes in an aquifer system.</title>
        <authorList>
            <person name="Anantharaman K."/>
            <person name="Brown C.T."/>
            <person name="Hug L.A."/>
            <person name="Sharon I."/>
            <person name="Castelle C.J."/>
            <person name="Probst A.J."/>
            <person name="Thomas B.C."/>
            <person name="Singh A."/>
            <person name="Wilkins M.J."/>
            <person name="Karaoz U."/>
            <person name="Brodie E.L."/>
            <person name="Williams K.H."/>
            <person name="Hubbard S.S."/>
            <person name="Banfield J.F."/>
        </authorList>
    </citation>
    <scope>NUCLEOTIDE SEQUENCE [LARGE SCALE GENOMIC DNA]</scope>
</reference>
<accession>A0A1F5FHA7</accession>
<proteinExistence type="predicted"/>
<dbReference type="AlphaFoldDB" id="A0A1F5FHA7"/>
<protein>
    <submittedName>
        <fullName evidence="1">Uncharacterized protein</fullName>
    </submittedName>
</protein>
<organism evidence="1 2">
    <name type="scientific">Candidatus Collierbacteria bacterium RIFOXYB1_FULL_49_13</name>
    <dbReference type="NCBI Taxonomy" id="1817728"/>
    <lineage>
        <taxon>Bacteria</taxon>
        <taxon>Candidatus Collieribacteriota</taxon>
    </lineage>
</organism>
<evidence type="ECO:0000313" key="2">
    <source>
        <dbReference type="Proteomes" id="UP000176682"/>
    </source>
</evidence>
<name>A0A1F5FHA7_9BACT</name>
<dbReference type="EMBL" id="MFAM01000028">
    <property type="protein sequence ID" value="OGD78981.1"/>
    <property type="molecule type" value="Genomic_DNA"/>
</dbReference>
<evidence type="ECO:0000313" key="1">
    <source>
        <dbReference type="EMBL" id="OGD78981.1"/>
    </source>
</evidence>